<protein>
    <submittedName>
        <fullName evidence="2">Uncharacterized protein</fullName>
    </submittedName>
</protein>
<feature type="transmembrane region" description="Helical" evidence="1">
    <location>
        <begin position="36"/>
        <end position="53"/>
    </location>
</feature>
<proteinExistence type="predicted"/>
<sequence>MYNNHYNYTFYFLYQFFLTIHFPHFLAPLLQMRQQFNVRVFLFFLLMLVYYLVKKAFPLLPTTSLDGQRRV</sequence>
<organism evidence="2 3">
    <name type="scientific">Meloidogyne enterolobii</name>
    <name type="common">Root-knot nematode worm</name>
    <name type="synonym">Meloidogyne mayaguensis</name>
    <dbReference type="NCBI Taxonomy" id="390850"/>
    <lineage>
        <taxon>Eukaryota</taxon>
        <taxon>Metazoa</taxon>
        <taxon>Ecdysozoa</taxon>
        <taxon>Nematoda</taxon>
        <taxon>Chromadorea</taxon>
        <taxon>Rhabditida</taxon>
        <taxon>Tylenchina</taxon>
        <taxon>Tylenchomorpha</taxon>
        <taxon>Tylenchoidea</taxon>
        <taxon>Meloidogynidae</taxon>
        <taxon>Meloidogyninae</taxon>
        <taxon>Meloidogyne</taxon>
    </lineage>
</organism>
<evidence type="ECO:0000313" key="3">
    <source>
        <dbReference type="Proteomes" id="UP000580250"/>
    </source>
</evidence>
<dbReference type="EMBL" id="CAJEWN010001486">
    <property type="protein sequence ID" value="CAD2197844.1"/>
    <property type="molecule type" value="Genomic_DNA"/>
</dbReference>
<accession>A0A6V7XES6</accession>
<comment type="caution">
    <text evidence="2">The sequence shown here is derived from an EMBL/GenBank/DDBJ whole genome shotgun (WGS) entry which is preliminary data.</text>
</comment>
<evidence type="ECO:0000256" key="1">
    <source>
        <dbReference type="SAM" id="Phobius"/>
    </source>
</evidence>
<keyword evidence="1" id="KW-0472">Membrane</keyword>
<keyword evidence="1" id="KW-1133">Transmembrane helix</keyword>
<name>A0A6V7XES6_MELEN</name>
<gene>
    <name evidence="2" type="ORF">MENT_LOCUS51120</name>
</gene>
<keyword evidence="1" id="KW-0812">Transmembrane</keyword>
<dbReference type="Proteomes" id="UP000580250">
    <property type="component" value="Unassembled WGS sequence"/>
</dbReference>
<dbReference type="AlphaFoldDB" id="A0A6V7XES6"/>
<feature type="transmembrane region" description="Helical" evidence="1">
    <location>
        <begin position="12"/>
        <end position="29"/>
    </location>
</feature>
<evidence type="ECO:0000313" key="2">
    <source>
        <dbReference type="EMBL" id="CAD2197844.1"/>
    </source>
</evidence>
<reference evidence="2 3" key="1">
    <citation type="submission" date="2020-08" db="EMBL/GenBank/DDBJ databases">
        <authorList>
            <person name="Koutsovoulos G."/>
            <person name="Danchin GJ E."/>
        </authorList>
    </citation>
    <scope>NUCLEOTIDE SEQUENCE [LARGE SCALE GENOMIC DNA]</scope>
</reference>